<dbReference type="EMBL" id="UHJG01000001">
    <property type="protein sequence ID" value="SUP99848.1"/>
    <property type="molecule type" value="Genomic_DNA"/>
</dbReference>
<dbReference type="AlphaFoldDB" id="A0A085U5H1"/>
<sequence>MMKLNKLKMVLGMGIVVMAAAANAAPKDQGHGTVTFNGSIIDSPCSITPDTIDQTVNLGQVSNVALKDGGKSKPKNFQIKLENCDTTTLKTVTTKFTGATSTGNPDLLGITGTARGASIAITNGSGDVLKLGESGKPQTIQDGNNSLAFSAYLQGDGASATIIPGEFQSIANFSLAYQ</sequence>
<dbReference type="STRING" id="29486.UGYR_14895"/>
<reference evidence="4 5" key="2">
    <citation type="submission" date="2018-06" db="EMBL/GenBank/DDBJ databases">
        <authorList>
            <consortium name="Pathogen Informatics"/>
            <person name="Doyle S."/>
        </authorList>
    </citation>
    <scope>NUCLEOTIDE SEQUENCE [LARGE SCALE GENOMIC DNA]</scope>
    <source>
        <strain evidence="4 5">NCTC10476</strain>
    </source>
</reference>
<name>A0A085U5H1_YERRU</name>
<dbReference type="PANTHER" id="PTHR33420:SF26">
    <property type="entry name" value="FIMBRIAL SUBUNIT"/>
    <property type="match status" value="1"/>
</dbReference>
<evidence type="ECO:0000259" key="2">
    <source>
        <dbReference type="Pfam" id="PF00419"/>
    </source>
</evidence>
<protein>
    <submittedName>
        <fullName evidence="3">Putative mannose-resistant/Proteus-like fimbrial protein</fullName>
    </submittedName>
</protein>
<dbReference type="GO" id="GO:0043709">
    <property type="term" value="P:cell adhesion involved in single-species biofilm formation"/>
    <property type="evidence" value="ECO:0007669"/>
    <property type="project" value="TreeGrafter"/>
</dbReference>
<feature type="chain" id="PRO_5009745825" evidence="1">
    <location>
        <begin position="25"/>
        <end position="178"/>
    </location>
</feature>
<dbReference type="PATRIC" id="fig|29486.44.peg.2389"/>
<dbReference type="Gene3D" id="2.60.40.1090">
    <property type="entry name" value="Fimbrial-type adhesion domain"/>
    <property type="match status" value="1"/>
</dbReference>
<gene>
    <name evidence="4" type="primary">smfA_1</name>
    <name evidence="3" type="ORF">CSF007_5050</name>
    <name evidence="4" type="ORF">NCTC10476_01101</name>
</gene>
<proteinExistence type="predicted"/>
<dbReference type="GO" id="GO:0009289">
    <property type="term" value="C:pilus"/>
    <property type="evidence" value="ECO:0007669"/>
    <property type="project" value="InterPro"/>
</dbReference>
<dbReference type="EMBL" id="LN681231">
    <property type="protein sequence ID" value="CEK26778.1"/>
    <property type="molecule type" value="Genomic_DNA"/>
</dbReference>
<dbReference type="InterPro" id="IPR000259">
    <property type="entry name" value="Adhesion_dom_fimbrial"/>
</dbReference>
<feature type="signal peptide" evidence="1">
    <location>
        <begin position="1"/>
        <end position="24"/>
    </location>
</feature>
<evidence type="ECO:0000256" key="1">
    <source>
        <dbReference type="SAM" id="SignalP"/>
    </source>
</evidence>
<evidence type="ECO:0000313" key="5">
    <source>
        <dbReference type="Proteomes" id="UP000255169"/>
    </source>
</evidence>
<dbReference type="InterPro" id="IPR036937">
    <property type="entry name" value="Adhesion_dom_fimbrial_sf"/>
</dbReference>
<dbReference type="eggNOG" id="COG3539">
    <property type="taxonomic scope" value="Bacteria"/>
</dbReference>
<dbReference type="SUPFAM" id="SSF49401">
    <property type="entry name" value="Bacterial adhesins"/>
    <property type="match status" value="1"/>
</dbReference>
<dbReference type="PANTHER" id="PTHR33420">
    <property type="entry name" value="FIMBRIAL SUBUNIT ELFA-RELATED"/>
    <property type="match status" value="1"/>
</dbReference>
<dbReference type="InterPro" id="IPR050263">
    <property type="entry name" value="Bact_Fimbrial_Adh_Pro"/>
</dbReference>
<evidence type="ECO:0000313" key="4">
    <source>
        <dbReference type="EMBL" id="SUP99848.1"/>
    </source>
</evidence>
<evidence type="ECO:0000313" key="3">
    <source>
        <dbReference type="EMBL" id="CEK26778.1"/>
    </source>
</evidence>
<dbReference type="InterPro" id="IPR008966">
    <property type="entry name" value="Adhesion_dom_sf"/>
</dbReference>
<reference evidence="3" key="1">
    <citation type="journal article" date="2015" name="Genome Announc.">
        <title>Complete Genome Sequence of Yersinia ruckeri Strain CSF007-82, Etiologic Agent of Red Mouth Disease in Salmonid Fish.</title>
        <authorList>
            <person name="Nelson M.C."/>
            <person name="LaPatra S.E."/>
            <person name="Welch T.J."/>
            <person name="Graf J."/>
        </authorList>
    </citation>
    <scope>NUCLEOTIDE SEQUENCE</scope>
    <source>
        <strain evidence="3">CSF007-82</strain>
    </source>
</reference>
<dbReference type="Pfam" id="PF00419">
    <property type="entry name" value="Fimbrial"/>
    <property type="match status" value="1"/>
</dbReference>
<keyword evidence="1" id="KW-0732">Signal</keyword>
<dbReference type="Proteomes" id="UP000255169">
    <property type="component" value="Unassembled WGS sequence"/>
</dbReference>
<accession>A0A085U5H1</accession>
<organism evidence="3">
    <name type="scientific">Yersinia ruckeri</name>
    <dbReference type="NCBI Taxonomy" id="29486"/>
    <lineage>
        <taxon>Bacteria</taxon>
        <taxon>Pseudomonadati</taxon>
        <taxon>Pseudomonadota</taxon>
        <taxon>Gammaproteobacteria</taxon>
        <taxon>Enterobacterales</taxon>
        <taxon>Yersiniaceae</taxon>
        <taxon>Yersinia</taxon>
    </lineage>
</organism>
<feature type="domain" description="Fimbrial-type adhesion" evidence="2">
    <location>
        <begin position="35"/>
        <end position="178"/>
    </location>
</feature>
<keyword evidence="5" id="KW-1185">Reference proteome</keyword>